<dbReference type="AlphaFoldDB" id="A0A378JVU6"/>
<protein>
    <submittedName>
        <fullName evidence="2">Uncharacterized protein</fullName>
    </submittedName>
</protein>
<sequence length="45" mass="5135">MKSLFNSLFNAKHKLKRKTLAIVAQDRKVINPAIDCKKIKNQGKP</sequence>
<reference evidence="2 3" key="1">
    <citation type="submission" date="2018-06" db="EMBL/GenBank/DDBJ databases">
        <authorList>
            <consortium name="Pathogen Informatics"/>
            <person name="Doyle S."/>
        </authorList>
    </citation>
    <scope>NUCLEOTIDE SEQUENCE [LARGE SCALE GENOMIC DNA]</scope>
    <source>
        <strain evidence="2 3">NCTC13316</strain>
    </source>
</reference>
<dbReference type="EMBL" id="UGOD01000001">
    <property type="protein sequence ID" value="STX52125.1"/>
    <property type="molecule type" value="Genomic_DNA"/>
</dbReference>
<name>A0A378JVU6_9GAMM</name>
<dbReference type="EMBL" id="UGOD01000001">
    <property type="protein sequence ID" value="STX52332.1"/>
    <property type="molecule type" value="Genomic_DNA"/>
</dbReference>
<proteinExistence type="predicted"/>
<evidence type="ECO:0000313" key="2">
    <source>
        <dbReference type="EMBL" id="STX52332.1"/>
    </source>
</evidence>
<accession>A0A378JVU6</accession>
<dbReference type="RefSeq" id="WP_160116200.1">
    <property type="nucleotide sequence ID" value="NZ_CAAAHP010000005.1"/>
</dbReference>
<organism evidence="2 3">
    <name type="scientific">Legionella busanensis</name>
    <dbReference type="NCBI Taxonomy" id="190655"/>
    <lineage>
        <taxon>Bacteria</taxon>
        <taxon>Pseudomonadati</taxon>
        <taxon>Pseudomonadota</taxon>
        <taxon>Gammaproteobacteria</taxon>
        <taxon>Legionellales</taxon>
        <taxon>Legionellaceae</taxon>
        <taxon>Legionella</taxon>
    </lineage>
</organism>
<dbReference type="Proteomes" id="UP000254794">
    <property type="component" value="Unassembled WGS sequence"/>
</dbReference>
<evidence type="ECO:0000313" key="3">
    <source>
        <dbReference type="Proteomes" id="UP000254794"/>
    </source>
</evidence>
<evidence type="ECO:0000313" key="1">
    <source>
        <dbReference type="EMBL" id="STX52125.1"/>
    </source>
</evidence>
<gene>
    <name evidence="1" type="ORF">NCTC13316_02229</name>
    <name evidence="2" type="ORF">NCTC13316_02445</name>
</gene>
<keyword evidence="3" id="KW-1185">Reference proteome</keyword>